<keyword evidence="2" id="KW-0238">DNA-binding</keyword>
<dbReference type="SUPFAM" id="SSF64288">
    <property type="entry name" value="Chorismate lyase-like"/>
    <property type="match status" value="1"/>
</dbReference>
<dbReference type="PROSITE" id="PS50949">
    <property type="entry name" value="HTH_GNTR"/>
    <property type="match status" value="1"/>
</dbReference>
<dbReference type="KEGG" id="thas:C6Y53_19085"/>
<protein>
    <submittedName>
        <fullName evidence="5">GntR family transcriptional regulator</fullName>
    </submittedName>
</protein>
<dbReference type="SMART" id="SM00345">
    <property type="entry name" value="HTH_GNTR"/>
    <property type="match status" value="1"/>
</dbReference>
<keyword evidence="6" id="KW-1185">Reference proteome</keyword>
<dbReference type="Pfam" id="PF07702">
    <property type="entry name" value="UTRA"/>
    <property type="match status" value="1"/>
</dbReference>
<keyword evidence="3" id="KW-0804">Transcription</keyword>
<organism evidence="5 6">
    <name type="scientific">Pukyongiella litopenaei</name>
    <dbReference type="NCBI Taxonomy" id="2605946"/>
    <lineage>
        <taxon>Bacteria</taxon>
        <taxon>Pseudomonadati</taxon>
        <taxon>Pseudomonadota</taxon>
        <taxon>Alphaproteobacteria</taxon>
        <taxon>Rhodobacterales</taxon>
        <taxon>Paracoccaceae</taxon>
        <taxon>Pukyongiella</taxon>
    </lineage>
</organism>
<dbReference type="Gene3D" id="3.40.1410.10">
    <property type="entry name" value="Chorismate lyase-like"/>
    <property type="match status" value="1"/>
</dbReference>
<dbReference type="AlphaFoldDB" id="A0A5C2H1J7"/>
<evidence type="ECO:0000256" key="2">
    <source>
        <dbReference type="ARBA" id="ARBA00023125"/>
    </source>
</evidence>
<dbReference type="Pfam" id="PF00392">
    <property type="entry name" value="GntR"/>
    <property type="match status" value="1"/>
</dbReference>
<dbReference type="EMBL" id="CP043619">
    <property type="protein sequence ID" value="QEP30337.1"/>
    <property type="molecule type" value="Genomic_DNA"/>
</dbReference>
<dbReference type="InterPro" id="IPR000524">
    <property type="entry name" value="Tscrpt_reg_HTH_GntR"/>
</dbReference>
<dbReference type="PANTHER" id="PTHR44846:SF1">
    <property type="entry name" value="MANNOSYL-D-GLYCERATE TRANSPORT_METABOLISM SYSTEM REPRESSOR MNGR-RELATED"/>
    <property type="match status" value="1"/>
</dbReference>
<dbReference type="CDD" id="cd07377">
    <property type="entry name" value="WHTH_GntR"/>
    <property type="match status" value="1"/>
</dbReference>
<evidence type="ECO:0000256" key="1">
    <source>
        <dbReference type="ARBA" id="ARBA00023015"/>
    </source>
</evidence>
<dbReference type="InterPro" id="IPR036388">
    <property type="entry name" value="WH-like_DNA-bd_sf"/>
</dbReference>
<proteinExistence type="predicted"/>
<dbReference type="SMART" id="SM00866">
    <property type="entry name" value="UTRA"/>
    <property type="match status" value="1"/>
</dbReference>
<dbReference type="InterPro" id="IPR028978">
    <property type="entry name" value="Chorismate_lyase_/UTRA_dom_sf"/>
</dbReference>
<dbReference type="GO" id="GO:0003700">
    <property type="term" value="F:DNA-binding transcription factor activity"/>
    <property type="evidence" value="ECO:0007669"/>
    <property type="project" value="InterPro"/>
</dbReference>
<dbReference type="InterPro" id="IPR050679">
    <property type="entry name" value="Bact_HTH_transcr_reg"/>
</dbReference>
<evidence type="ECO:0000259" key="4">
    <source>
        <dbReference type="PROSITE" id="PS50949"/>
    </source>
</evidence>
<sequence length="273" mass="29987">MPETTDLSGRHRGVVEKRAEALLRGLISDMGMSPGDRIPSERVLAERFDISRMTVRKAVQRMVDQGQLERRGTAGTYLPEVAVVRPLSKRVSTAISEVVGRRGKRPGARLLFFEQAVADANVARRLRLEEGAPVIAIKRLRLSDGTPFCVETSYLPSDMVPGLVAADLMDAPSLYGLLRERYGLTFGKSDFHVSVANVPEGEAGLLDLPSSEPCLLMRSVVYDVNERPVESLVSWNHPDRVAFESLQADGNALESVYTDWARSPQGTAPDGRN</sequence>
<dbReference type="GO" id="GO:0045892">
    <property type="term" value="P:negative regulation of DNA-templated transcription"/>
    <property type="evidence" value="ECO:0007669"/>
    <property type="project" value="TreeGrafter"/>
</dbReference>
<dbReference type="SUPFAM" id="SSF46785">
    <property type="entry name" value="Winged helix' DNA-binding domain"/>
    <property type="match status" value="1"/>
</dbReference>
<reference evidence="5 6" key="1">
    <citation type="submission" date="2019-09" db="EMBL/GenBank/DDBJ databases">
        <title>Novel bacterium SH-1.</title>
        <authorList>
            <person name="Kim Y.-S."/>
            <person name="Kim K.-H."/>
        </authorList>
    </citation>
    <scope>NUCLEOTIDE SEQUENCE [LARGE SCALE GENOMIC DNA]</scope>
    <source>
        <strain evidence="5 6">SH-1</strain>
        <plasmid evidence="5 6">p1</plasmid>
    </source>
</reference>
<feature type="domain" description="HTH gntR-type" evidence="4">
    <location>
        <begin position="13"/>
        <end position="81"/>
    </location>
</feature>
<dbReference type="InterPro" id="IPR036390">
    <property type="entry name" value="WH_DNA-bd_sf"/>
</dbReference>
<keyword evidence="5" id="KW-0614">Plasmid</keyword>
<gene>
    <name evidence="5" type="ORF">C6Y53_19085</name>
</gene>
<keyword evidence="1" id="KW-0805">Transcription regulation</keyword>
<name>A0A5C2H1J7_9RHOB</name>
<accession>A0A5C2H1J7</accession>
<geneLocation type="plasmid" evidence="5 6">
    <name>p1</name>
</geneLocation>
<dbReference type="Proteomes" id="UP000237655">
    <property type="component" value="Plasmid p1"/>
</dbReference>
<dbReference type="PANTHER" id="PTHR44846">
    <property type="entry name" value="MANNOSYL-D-GLYCERATE TRANSPORT/METABOLISM SYSTEM REPRESSOR MNGR-RELATED"/>
    <property type="match status" value="1"/>
</dbReference>
<dbReference type="RefSeq" id="WP_149615563.1">
    <property type="nucleotide sequence ID" value="NZ_CP043619.1"/>
</dbReference>
<dbReference type="InterPro" id="IPR011663">
    <property type="entry name" value="UTRA"/>
</dbReference>
<dbReference type="PRINTS" id="PR00035">
    <property type="entry name" value="HTHGNTR"/>
</dbReference>
<dbReference type="Gene3D" id="1.10.10.10">
    <property type="entry name" value="Winged helix-like DNA-binding domain superfamily/Winged helix DNA-binding domain"/>
    <property type="match status" value="1"/>
</dbReference>
<evidence type="ECO:0000256" key="3">
    <source>
        <dbReference type="ARBA" id="ARBA00023163"/>
    </source>
</evidence>
<dbReference type="GO" id="GO:0003677">
    <property type="term" value="F:DNA binding"/>
    <property type="evidence" value="ECO:0007669"/>
    <property type="project" value="UniProtKB-KW"/>
</dbReference>
<evidence type="ECO:0000313" key="5">
    <source>
        <dbReference type="EMBL" id="QEP30337.1"/>
    </source>
</evidence>
<evidence type="ECO:0000313" key="6">
    <source>
        <dbReference type="Proteomes" id="UP000237655"/>
    </source>
</evidence>